<protein>
    <submittedName>
        <fullName evidence="1">Uncharacterized protein</fullName>
    </submittedName>
</protein>
<dbReference type="AlphaFoldDB" id="A0AAF0UG23"/>
<accession>A0AAF0UG23</accession>
<proteinExistence type="predicted"/>
<reference evidence="1" key="1">
    <citation type="submission" date="2023-08" db="EMBL/GenBank/DDBJ databases">
        <title>A de novo genome assembly of Solanum verrucosum Schlechtendal, a Mexican diploid species geographically isolated from the other diploid A-genome species in potato relatives.</title>
        <authorList>
            <person name="Hosaka K."/>
        </authorList>
    </citation>
    <scope>NUCLEOTIDE SEQUENCE</scope>
    <source>
        <tissue evidence="1">Young leaves</tissue>
    </source>
</reference>
<sequence>MSSRFKFTKFEISLGMLPPILFPKKTMAFKRTSRRFNHVNGNILEEFIFPPPPQVCPL</sequence>
<evidence type="ECO:0000313" key="2">
    <source>
        <dbReference type="Proteomes" id="UP001234989"/>
    </source>
</evidence>
<organism evidence="1 2">
    <name type="scientific">Solanum verrucosum</name>
    <dbReference type="NCBI Taxonomy" id="315347"/>
    <lineage>
        <taxon>Eukaryota</taxon>
        <taxon>Viridiplantae</taxon>
        <taxon>Streptophyta</taxon>
        <taxon>Embryophyta</taxon>
        <taxon>Tracheophyta</taxon>
        <taxon>Spermatophyta</taxon>
        <taxon>Magnoliopsida</taxon>
        <taxon>eudicotyledons</taxon>
        <taxon>Gunneridae</taxon>
        <taxon>Pentapetalae</taxon>
        <taxon>asterids</taxon>
        <taxon>lamiids</taxon>
        <taxon>Solanales</taxon>
        <taxon>Solanaceae</taxon>
        <taxon>Solanoideae</taxon>
        <taxon>Solaneae</taxon>
        <taxon>Solanum</taxon>
    </lineage>
</organism>
<dbReference type="EMBL" id="CP133620">
    <property type="protein sequence ID" value="WMV45327.1"/>
    <property type="molecule type" value="Genomic_DNA"/>
</dbReference>
<keyword evidence="2" id="KW-1185">Reference proteome</keyword>
<dbReference type="Proteomes" id="UP001234989">
    <property type="component" value="Chromosome 9"/>
</dbReference>
<name>A0AAF0UG23_SOLVR</name>
<gene>
    <name evidence="1" type="ORF">MTR67_038712</name>
</gene>
<evidence type="ECO:0000313" key="1">
    <source>
        <dbReference type="EMBL" id="WMV45327.1"/>
    </source>
</evidence>